<sequence length="107" mass="12029">MRLVTEYNAVASINGLGQSLLNYAAQAQWERLYAQQPIYLSAIEQLSKQCATIKLTAQQQSELDDLLAQTQTINHQLLLLSQSHLAQLARGLCHQRQYLKLEAAYGN</sequence>
<organism evidence="1 2">
    <name type="scientific">Moellerella wisconsensis ATCC 35017</name>
    <dbReference type="NCBI Taxonomy" id="1354267"/>
    <lineage>
        <taxon>Bacteria</taxon>
        <taxon>Pseudomonadati</taxon>
        <taxon>Pseudomonadota</taxon>
        <taxon>Gammaproteobacteria</taxon>
        <taxon>Enterobacterales</taxon>
        <taxon>Morganellaceae</taxon>
        <taxon>Moellerella</taxon>
    </lineage>
</organism>
<dbReference type="Proteomes" id="UP000053226">
    <property type="component" value="Unassembled WGS sequence"/>
</dbReference>
<proteinExistence type="predicted"/>
<comment type="caution">
    <text evidence="1">The sequence shown here is derived from an EMBL/GenBank/DDBJ whole genome shotgun (WGS) entry which is preliminary data.</text>
</comment>
<evidence type="ECO:0000313" key="1">
    <source>
        <dbReference type="EMBL" id="KPD02315.1"/>
    </source>
</evidence>
<dbReference type="Gene3D" id="1.20.58.380">
    <property type="entry name" value="Flagellar protein flit"/>
    <property type="match status" value="1"/>
</dbReference>
<dbReference type="EMBL" id="LGAA01000022">
    <property type="protein sequence ID" value="KPD02315.1"/>
    <property type="molecule type" value="Genomic_DNA"/>
</dbReference>
<keyword evidence="2" id="KW-1185">Reference proteome</keyword>
<accession>A0A0N0Z7L8</accession>
<dbReference type="GeneID" id="79716852"/>
<gene>
    <name evidence="1" type="ORF">M992_2318</name>
</gene>
<dbReference type="RefSeq" id="WP_053908740.1">
    <property type="nucleotide sequence ID" value="NZ_CAWMUS010000022.1"/>
</dbReference>
<dbReference type="AlphaFoldDB" id="A0A0N0Z7L8"/>
<reference evidence="1 2" key="1">
    <citation type="submission" date="2015-07" db="EMBL/GenBank/DDBJ databases">
        <title>ATOL: Assembling a taxonomically balanced genome-scale reconstruction of the evolutionary history of the Enterobacteriaceae.</title>
        <authorList>
            <person name="Plunkett G.III."/>
            <person name="Neeno-Eckwall E.C."/>
            <person name="Glasner J.D."/>
            <person name="Perna N.T."/>
        </authorList>
    </citation>
    <scope>NUCLEOTIDE SEQUENCE [LARGE SCALE GENOMIC DNA]</scope>
    <source>
        <strain evidence="1 2">ATCC 35017</strain>
    </source>
</reference>
<protein>
    <submittedName>
        <fullName evidence="1">Uncharacterized protein</fullName>
    </submittedName>
</protein>
<name>A0A0N0Z7L8_9GAMM</name>
<evidence type="ECO:0000313" key="2">
    <source>
        <dbReference type="Proteomes" id="UP000053226"/>
    </source>
</evidence>